<proteinExistence type="predicted"/>
<organism evidence="2">
    <name type="scientific">marine sediment metagenome</name>
    <dbReference type="NCBI Taxonomy" id="412755"/>
    <lineage>
        <taxon>unclassified sequences</taxon>
        <taxon>metagenomes</taxon>
        <taxon>ecological metagenomes</taxon>
    </lineage>
</organism>
<comment type="caution">
    <text evidence="2">The sequence shown here is derived from an EMBL/GenBank/DDBJ whole genome shotgun (WGS) entry which is preliminary data.</text>
</comment>
<accession>A0A0F9QI47</accession>
<evidence type="ECO:0008006" key="3">
    <source>
        <dbReference type="Google" id="ProtNLM"/>
    </source>
</evidence>
<dbReference type="EMBL" id="LAZR01001946">
    <property type="protein sequence ID" value="KKN36722.1"/>
    <property type="molecule type" value="Genomic_DNA"/>
</dbReference>
<gene>
    <name evidence="2" type="ORF">LCGC14_0770720</name>
</gene>
<keyword evidence="1" id="KW-0812">Transmembrane</keyword>
<sequence>MAIYIVTTVMTAVFIVLGLASMRLLKLYQSQTQRIHLLQNQLAALTAGAAGTDERILKFEQTLSKLKDHQNSMDLSANHQPGYDHAIRLAKKGADIEQLMTNCNLSNEEAHLIATLHGNSKSLH</sequence>
<feature type="transmembrane region" description="Helical" evidence="1">
    <location>
        <begin position="6"/>
        <end position="25"/>
    </location>
</feature>
<name>A0A0F9QI47_9ZZZZ</name>
<evidence type="ECO:0000256" key="1">
    <source>
        <dbReference type="SAM" id="Phobius"/>
    </source>
</evidence>
<reference evidence="2" key="1">
    <citation type="journal article" date="2015" name="Nature">
        <title>Complex archaea that bridge the gap between prokaryotes and eukaryotes.</title>
        <authorList>
            <person name="Spang A."/>
            <person name="Saw J.H."/>
            <person name="Jorgensen S.L."/>
            <person name="Zaremba-Niedzwiedzka K."/>
            <person name="Martijn J."/>
            <person name="Lind A.E."/>
            <person name="van Eijk R."/>
            <person name="Schleper C."/>
            <person name="Guy L."/>
            <person name="Ettema T.J."/>
        </authorList>
    </citation>
    <scope>NUCLEOTIDE SEQUENCE</scope>
</reference>
<keyword evidence="1" id="KW-0472">Membrane</keyword>
<evidence type="ECO:0000313" key="2">
    <source>
        <dbReference type="EMBL" id="KKN36722.1"/>
    </source>
</evidence>
<dbReference type="InterPro" id="IPR021244">
    <property type="entry name" value="DUF2802"/>
</dbReference>
<protein>
    <recommendedName>
        <fullName evidence="3">DUF2802 domain-containing protein</fullName>
    </recommendedName>
</protein>
<keyword evidence="1" id="KW-1133">Transmembrane helix</keyword>
<dbReference type="AlphaFoldDB" id="A0A0F9QI47"/>
<dbReference type="Pfam" id="PF10975">
    <property type="entry name" value="DUF2802"/>
    <property type="match status" value="1"/>
</dbReference>